<sequence length="44" mass="5420">MSLCFPDCKKTIAHHIHNHARHRNYKNVRYITYENDFRTKLTVF</sequence>
<gene>
    <name evidence="1" type="ORF">WKI47_02240</name>
</gene>
<protein>
    <submittedName>
        <fullName evidence="1">DUF2691 family protein</fullName>
    </submittedName>
</protein>
<dbReference type="EMBL" id="JBBKAR010000004">
    <property type="protein sequence ID" value="MEJ8302730.1"/>
    <property type="molecule type" value="Genomic_DNA"/>
</dbReference>
<accession>A0ACC6P733</accession>
<reference evidence="1" key="1">
    <citation type="submission" date="2024-03" db="EMBL/GenBank/DDBJ databases">
        <title>Whole genome sequecning of epiphytes from Marcgravia umbellata leaves.</title>
        <authorList>
            <person name="Kumar G."/>
            <person name="Savka M.A."/>
        </authorList>
    </citation>
    <scope>NUCLEOTIDE SEQUENCE</scope>
    <source>
        <strain evidence="1">RIT_BL5</strain>
    </source>
</reference>
<keyword evidence="2" id="KW-1185">Reference proteome</keyword>
<dbReference type="Proteomes" id="UP001380953">
    <property type="component" value="Unassembled WGS sequence"/>
</dbReference>
<name>A0ACC6P733_9BACL</name>
<organism evidence="1 2">
    <name type="scientific">Saccharibacillus sacchari</name>
    <dbReference type="NCBI Taxonomy" id="456493"/>
    <lineage>
        <taxon>Bacteria</taxon>
        <taxon>Bacillati</taxon>
        <taxon>Bacillota</taxon>
        <taxon>Bacilli</taxon>
        <taxon>Bacillales</taxon>
        <taxon>Paenibacillaceae</taxon>
        <taxon>Saccharibacillus</taxon>
    </lineage>
</organism>
<comment type="caution">
    <text evidence="1">The sequence shown here is derived from an EMBL/GenBank/DDBJ whole genome shotgun (WGS) entry which is preliminary data.</text>
</comment>
<evidence type="ECO:0000313" key="1">
    <source>
        <dbReference type="EMBL" id="MEJ8302730.1"/>
    </source>
</evidence>
<evidence type="ECO:0000313" key="2">
    <source>
        <dbReference type="Proteomes" id="UP001380953"/>
    </source>
</evidence>
<proteinExistence type="predicted"/>